<evidence type="ECO:0000313" key="4">
    <source>
        <dbReference type="Proteomes" id="UP001203852"/>
    </source>
</evidence>
<name>A0AAN6E4V5_9EURO</name>
<accession>A0AAN6E4V5</accession>
<keyword evidence="4" id="KW-1185">Reference proteome</keyword>
<protein>
    <submittedName>
        <fullName evidence="3">Uncharacterized protein</fullName>
    </submittedName>
</protein>
<evidence type="ECO:0000256" key="1">
    <source>
        <dbReference type="SAM" id="MobiDB-lite"/>
    </source>
</evidence>
<keyword evidence="2" id="KW-0472">Membrane</keyword>
<feature type="transmembrane region" description="Helical" evidence="2">
    <location>
        <begin position="122"/>
        <end position="140"/>
    </location>
</feature>
<proteinExistence type="predicted"/>
<dbReference type="AlphaFoldDB" id="A0AAN6E4V5"/>
<evidence type="ECO:0000313" key="3">
    <source>
        <dbReference type="EMBL" id="KAI1616670.1"/>
    </source>
</evidence>
<keyword evidence="2" id="KW-1133">Transmembrane helix</keyword>
<dbReference type="Proteomes" id="UP001203852">
    <property type="component" value="Unassembled WGS sequence"/>
</dbReference>
<gene>
    <name evidence="3" type="ORF">EDD36DRAFT_415556</name>
</gene>
<sequence>MYLLALQVSTTAVFQPSNADFLSGRQGTGSSLYRVASSAWSTLSATVSRVKVDAPWKHEFLEKHGTPPSDTVRYFDHRRQRRRLFANSSLQWVFTALVCASLAALLYIVSKAANGVTISRKHAFNAIITGLSLILGLNLASSMKTYANMLRWRMLASGYRTLDEFESILECESQRKTLTMLWTCRTRGRWLPNKLQTAAAVSLLINLALQVSTALLGLTYSIDVSDEFVRLRSGLVSIADVSYIGTTKTDAEYQSNQNSSASVLAQVGVANQLGIEGQDYTVFTTDYGSDATGSADNQIFTDPESSLYWYRFVDQNPLSNGLSTASDRKVNATATCKSYKVIYGGEAGFQTTDESLMWDVTYVDDEGKDISLVIPEQATGATTWMSNVTTDCGDRCTQVFALQTADNITSGVPVPRFWSCYTYVSNVSNVNEYPTPSHYQMPDAQAQILAGAIGWSGILTDYTDSDDANLQRVLYQADSEWSAPGNISEADMARLLMKFTAGAIAALDAGGPRLNVTGYTPVSMQLLNVQWRFAGALLAGIPVAQALILALVIAFGDRAIIKDGSPLSTARLLRPIVNKLGDTGCLLTGEEIAAKLGNYRVIYGVTDPDGTLPAHGAGDDGQVKHLDLLEETEGLGRTKGRMPIGRYDGKVKYPSAAMDETDTLLEVGDEERDTAGSDEVHWTSQRRERRMSV</sequence>
<feature type="region of interest" description="Disordered" evidence="1">
    <location>
        <begin position="667"/>
        <end position="693"/>
    </location>
</feature>
<feature type="transmembrane region" description="Helical" evidence="2">
    <location>
        <begin position="90"/>
        <end position="110"/>
    </location>
</feature>
<feature type="transmembrane region" description="Helical" evidence="2">
    <location>
        <begin position="533"/>
        <end position="556"/>
    </location>
</feature>
<comment type="caution">
    <text evidence="3">The sequence shown here is derived from an EMBL/GenBank/DDBJ whole genome shotgun (WGS) entry which is preliminary data.</text>
</comment>
<reference evidence="3" key="1">
    <citation type="journal article" date="2022" name="bioRxiv">
        <title>Deciphering the potential niche of two novel black yeast fungi from a biological soil crust based on their genomes, phenotypes, and melanin regulation.</title>
        <authorList>
            <consortium name="DOE Joint Genome Institute"/>
            <person name="Carr E.C."/>
            <person name="Barton Q."/>
            <person name="Grambo S."/>
            <person name="Sullivan M."/>
            <person name="Renfro C.M."/>
            <person name="Kuo A."/>
            <person name="Pangilinan J."/>
            <person name="Lipzen A."/>
            <person name="Keymanesh K."/>
            <person name="Savage E."/>
            <person name="Barry K."/>
            <person name="Grigoriev I.V."/>
            <person name="Riekhof W.R."/>
            <person name="Harris S.S."/>
        </authorList>
    </citation>
    <scope>NUCLEOTIDE SEQUENCE</scope>
    <source>
        <strain evidence="3">JF 03-4F</strain>
    </source>
</reference>
<dbReference type="EMBL" id="MU404351">
    <property type="protein sequence ID" value="KAI1616670.1"/>
    <property type="molecule type" value="Genomic_DNA"/>
</dbReference>
<evidence type="ECO:0000256" key="2">
    <source>
        <dbReference type="SAM" id="Phobius"/>
    </source>
</evidence>
<keyword evidence="2" id="KW-0812">Transmembrane</keyword>
<organism evidence="3 4">
    <name type="scientific">Exophiala viscosa</name>
    <dbReference type="NCBI Taxonomy" id="2486360"/>
    <lineage>
        <taxon>Eukaryota</taxon>
        <taxon>Fungi</taxon>
        <taxon>Dikarya</taxon>
        <taxon>Ascomycota</taxon>
        <taxon>Pezizomycotina</taxon>
        <taxon>Eurotiomycetes</taxon>
        <taxon>Chaetothyriomycetidae</taxon>
        <taxon>Chaetothyriales</taxon>
        <taxon>Herpotrichiellaceae</taxon>
        <taxon>Exophiala</taxon>
    </lineage>
</organism>